<reference evidence="4 5" key="1">
    <citation type="submission" date="2023-09" db="EMBL/GenBank/DDBJ databases">
        <authorList>
            <person name="Rey-Velasco X."/>
        </authorList>
    </citation>
    <scope>NUCLEOTIDE SEQUENCE [LARGE SCALE GENOMIC DNA]</scope>
    <source>
        <strain evidence="4 5">F394</strain>
    </source>
</reference>
<sequence>MADAPVLLVTVPEDRLPDDRLALVREAAAGYDVRRGAPGDSLAGVEIVLGYAEPAHVAQASDLRWIQSWSAGLDWLLEGGADVPAGLLVTSASGVHAVPIAEHVFALLLALGRRLPAHVIGQRAGRWNPDAAEGTFELEGRRVVLLGVGEIGARVARLASAFGMFVTAVQHHADGSDVPGVDRTVTNDGLLDVLPETDVLVMSLPLTDATRGMVGAGAFAALPARAVLVNVGRGETVDQGALVAALESGRLAAAGLDVFEDEPLPDDSPLWAMENVVVTPHVAGQAPHYADRALAIFLDNLGRYRRGQPLANAVDLEAGY</sequence>
<dbReference type="RefSeq" id="WP_311661543.1">
    <property type="nucleotide sequence ID" value="NZ_JAVRHT010000002.1"/>
</dbReference>
<dbReference type="InterPro" id="IPR036291">
    <property type="entry name" value="NAD(P)-bd_dom_sf"/>
</dbReference>
<dbReference type="EMBL" id="JAVRHT010000002">
    <property type="protein sequence ID" value="MDT0630442.1"/>
    <property type="molecule type" value="Genomic_DNA"/>
</dbReference>
<keyword evidence="1" id="KW-0560">Oxidoreductase</keyword>
<comment type="caution">
    <text evidence="4">The sequence shown here is derived from an EMBL/GenBank/DDBJ whole genome shotgun (WGS) entry which is preliminary data.</text>
</comment>
<accession>A0ABU3BMD3</accession>
<evidence type="ECO:0000256" key="2">
    <source>
        <dbReference type="ARBA" id="ARBA00023027"/>
    </source>
</evidence>
<protein>
    <submittedName>
        <fullName evidence="4">D-2-hydroxyacid dehydrogenase</fullName>
    </submittedName>
</protein>
<dbReference type="Pfam" id="PF02826">
    <property type="entry name" value="2-Hacid_dh_C"/>
    <property type="match status" value="1"/>
</dbReference>
<name>A0ABU3BMD3_9BACT</name>
<evidence type="ECO:0000313" key="5">
    <source>
        <dbReference type="Proteomes" id="UP001267426"/>
    </source>
</evidence>
<dbReference type="InterPro" id="IPR006140">
    <property type="entry name" value="D-isomer_DH_NAD-bd"/>
</dbReference>
<dbReference type="Proteomes" id="UP001267426">
    <property type="component" value="Unassembled WGS sequence"/>
</dbReference>
<dbReference type="PANTHER" id="PTHR43333:SF1">
    <property type="entry name" value="D-ISOMER SPECIFIC 2-HYDROXYACID DEHYDROGENASE NAD-BINDING DOMAIN-CONTAINING PROTEIN"/>
    <property type="match status" value="1"/>
</dbReference>
<dbReference type="SUPFAM" id="SSF52283">
    <property type="entry name" value="Formate/glycerate dehydrogenase catalytic domain-like"/>
    <property type="match status" value="1"/>
</dbReference>
<organism evidence="4 5">
    <name type="scientific">Rubrivirga litoralis</name>
    <dbReference type="NCBI Taxonomy" id="3075598"/>
    <lineage>
        <taxon>Bacteria</taxon>
        <taxon>Pseudomonadati</taxon>
        <taxon>Rhodothermota</taxon>
        <taxon>Rhodothermia</taxon>
        <taxon>Rhodothermales</taxon>
        <taxon>Rubricoccaceae</taxon>
        <taxon>Rubrivirga</taxon>
    </lineage>
</organism>
<evidence type="ECO:0000256" key="1">
    <source>
        <dbReference type="ARBA" id="ARBA00023002"/>
    </source>
</evidence>
<dbReference type="SUPFAM" id="SSF51735">
    <property type="entry name" value="NAD(P)-binding Rossmann-fold domains"/>
    <property type="match status" value="1"/>
</dbReference>
<dbReference type="PANTHER" id="PTHR43333">
    <property type="entry name" value="2-HACID_DH_C DOMAIN-CONTAINING PROTEIN"/>
    <property type="match status" value="1"/>
</dbReference>
<gene>
    <name evidence="4" type="ORF">RM540_01670</name>
</gene>
<dbReference type="CDD" id="cd05300">
    <property type="entry name" value="2-Hacid_dh_1"/>
    <property type="match status" value="1"/>
</dbReference>
<dbReference type="Gene3D" id="3.40.50.720">
    <property type="entry name" value="NAD(P)-binding Rossmann-like Domain"/>
    <property type="match status" value="2"/>
</dbReference>
<keyword evidence="2" id="KW-0520">NAD</keyword>
<evidence type="ECO:0000313" key="4">
    <source>
        <dbReference type="EMBL" id="MDT0630442.1"/>
    </source>
</evidence>
<evidence type="ECO:0000259" key="3">
    <source>
        <dbReference type="Pfam" id="PF02826"/>
    </source>
</evidence>
<proteinExistence type="predicted"/>
<keyword evidence="5" id="KW-1185">Reference proteome</keyword>
<feature type="domain" description="D-isomer specific 2-hydroxyacid dehydrogenase NAD-binding" evidence="3">
    <location>
        <begin position="105"/>
        <end position="283"/>
    </location>
</feature>